<dbReference type="KEGG" id="efu:HMPREF0351_10263"/>
<reference evidence="2 3" key="1">
    <citation type="journal article" date="2012" name="BMC Microbiol.">
        <title>Complete genome sequence of Enterococcus faecium strain TX16 and comparative genomic analysis of Enterococcus faecium genomes.</title>
        <authorList>
            <person name="Qin X."/>
            <person name="Galloway-Pena J.R."/>
            <person name="Sillanpaa J."/>
            <person name="Hyeob Roh J."/>
            <person name="Nallapareddy S.R."/>
            <person name="Chowdhury S."/>
            <person name="Bourgogne A."/>
            <person name="Choudhury T."/>
            <person name="Munzy D.M."/>
            <person name="Buhay C.J."/>
            <person name="Ding Y."/>
            <person name="Dugan-Rocha S."/>
            <person name="Liu W."/>
            <person name="Kovar C."/>
            <person name="Sodergren E."/>
            <person name="Highlander S."/>
            <person name="Petrosino J.F."/>
            <person name="Worley K.C."/>
            <person name="Gibbs R.A."/>
            <person name="Weinstock G.M."/>
            <person name="Murray B.E."/>
        </authorList>
    </citation>
    <scope>NUCLEOTIDE SEQUENCE [LARGE SCALE GENOMIC DNA]</scope>
    <source>
        <strain evidence="3">ATCC BAA-472 / TX0016 / DO</strain>
    </source>
</reference>
<dbReference type="SUPFAM" id="SSF110849">
    <property type="entry name" value="ParB/Sulfiredoxin"/>
    <property type="match status" value="1"/>
</dbReference>
<dbReference type="PANTHER" id="PTHR30083">
    <property type="entry name" value="TRANSCRIPTIONAL REGULATOR-RELATED"/>
    <property type="match status" value="1"/>
</dbReference>
<evidence type="ECO:0000259" key="1">
    <source>
        <dbReference type="SMART" id="SM00470"/>
    </source>
</evidence>
<dbReference type="EMBL" id="CP003583">
    <property type="protein sequence ID" value="AFK57887.1"/>
    <property type="molecule type" value="Genomic_DNA"/>
</dbReference>
<dbReference type="SMART" id="SM00470">
    <property type="entry name" value="ParB"/>
    <property type="match status" value="1"/>
</dbReference>
<evidence type="ECO:0000313" key="2">
    <source>
        <dbReference type="EMBL" id="AFK57887.1"/>
    </source>
</evidence>
<dbReference type="AlphaFoldDB" id="Q3Y078"/>
<keyword evidence="3" id="KW-1185">Reference proteome</keyword>
<dbReference type="Proteomes" id="UP000005269">
    <property type="component" value="Chromosome"/>
</dbReference>
<dbReference type="InterPro" id="IPR036086">
    <property type="entry name" value="ParB/Sulfiredoxin_sf"/>
</dbReference>
<protein>
    <submittedName>
        <fullName evidence="2">ParB family nuclease</fullName>
    </submittedName>
</protein>
<dbReference type="CDD" id="cd16397">
    <property type="entry name" value="IbrB_like"/>
    <property type="match status" value="1"/>
</dbReference>
<gene>
    <name evidence="2" type="ORF">HMPREF0351_10263</name>
</gene>
<dbReference type="PANTHER" id="PTHR30083:SF1">
    <property type="entry name" value="TRANSCRIPTIONAL REGULATOR"/>
    <property type="match status" value="1"/>
</dbReference>
<dbReference type="HOGENOM" id="CLU_105812_0_0_9"/>
<dbReference type="Gene3D" id="3.90.1530.10">
    <property type="entry name" value="Conserved hypothetical protein from pyrococcus furiosus pfu- 392566-001, ParB domain"/>
    <property type="match status" value="1"/>
</dbReference>
<sequence length="197" mass="23058">MNKDITFPVMDVRLVPITKIQANDYNPNRVASPEMNLLELSIIEDGFTQPLVCYYKEKEEKYILVDVLHRYRVAKERLNLKVVPVTVIDKPIEERMASTIRHNRARGTHEIRGMEIVIQRLVKNGWSDKRISKELGMDIEEIFRFKQVSGGMATVFLTNFIRCRTSFRMLFRLSLTMSLLGCDDLRQELTVKVRLPR</sequence>
<organism evidence="2 3">
    <name type="scientific">Enterococcus faecium (strain ATCC BAA-472 / TX0016 / DO)</name>
    <dbReference type="NCBI Taxonomy" id="333849"/>
    <lineage>
        <taxon>Bacteria</taxon>
        <taxon>Bacillati</taxon>
        <taxon>Bacillota</taxon>
        <taxon>Bacilli</taxon>
        <taxon>Lactobacillales</taxon>
        <taxon>Enterococcaceae</taxon>
        <taxon>Enterococcus</taxon>
    </lineage>
</organism>
<dbReference type="GO" id="GO:0071453">
    <property type="term" value="P:cellular response to oxygen levels"/>
    <property type="evidence" value="ECO:0007669"/>
    <property type="project" value="TreeGrafter"/>
</dbReference>
<name>Q3Y078_ENTFD</name>
<dbReference type="RefSeq" id="WP_002287856.1">
    <property type="nucleotide sequence ID" value="NC_017960.1"/>
</dbReference>
<feature type="domain" description="ParB-like N-terminal" evidence="1">
    <location>
        <begin position="13"/>
        <end position="104"/>
    </location>
</feature>
<proteinExistence type="predicted"/>
<dbReference type="Pfam" id="PF02195">
    <property type="entry name" value="ParB_N"/>
    <property type="match status" value="1"/>
</dbReference>
<evidence type="ECO:0000313" key="3">
    <source>
        <dbReference type="Proteomes" id="UP000005269"/>
    </source>
</evidence>
<accession>Q3Y078</accession>
<dbReference type="InterPro" id="IPR003115">
    <property type="entry name" value="ParB_N"/>
</dbReference>